<comment type="caution">
    <text evidence="1">The sequence shown here is derived from an EMBL/GenBank/DDBJ whole genome shotgun (WGS) entry which is preliminary data.</text>
</comment>
<organism evidence="1 2">
    <name type="scientific">Periplaneta americana</name>
    <name type="common">American cockroach</name>
    <name type="synonym">Blatta americana</name>
    <dbReference type="NCBI Taxonomy" id="6978"/>
    <lineage>
        <taxon>Eukaryota</taxon>
        <taxon>Metazoa</taxon>
        <taxon>Ecdysozoa</taxon>
        <taxon>Arthropoda</taxon>
        <taxon>Hexapoda</taxon>
        <taxon>Insecta</taxon>
        <taxon>Pterygota</taxon>
        <taxon>Neoptera</taxon>
        <taxon>Polyneoptera</taxon>
        <taxon>Dictyoptera</taxon>
        <taxon>Blattodea</taxon>
        <taxon>Blattoidea</taxon>
        <taxon>Blattidae</taxon>
        <taxon>Blattinae</taxon>
        <taxon>Periplaneta</taxon>
    </lineage>
</organism>
<name>A0ABQ8SNU3_PERAM</name>
<accession>A0ABQ8SNU3</accession>
<reference evidence="1 2" key="1">
    <citation type="journal article" date="2022" name="Allergy">
        <title>Genome assembly and annotation of Periplaneta americana reveal a comprehensive cockroach allergen profile.</title>
        <authorList>
            <person name="Wang L."/>
            <person name="Xiong Q."/>
            <person name="Saelim N."/>
            <person name="Wang L."/>
            <person name="Nong W."/>
            <person name="Wan A.T."/>
            <person name="Shi M."/>
            <person name="Liu X."/>
            <person name="Cao Q."/>
            <person name="Hui J.H.L."/>
            <person name="Sookrung N."/>
            <person name="Leung T.F."/>
            <person name="Tungtrongchitr A."/>
            <person name="Tsui S.K.W."/>
        </authorList>
    </citation>
    <scope>NUCLEOTIDE SEQUENCE [LARGE SCALE GENOMIC DNA]</scope>
    <source>
        <strain evidence="1">PWHHKU_190912</strain>
    </source>
</reference>
<keyword evidence="2" id="KW-1185">Reference proteome</keyword>
<evidence type="ECO:0000313" key="2">
    <source>
        <dbReference type="Proteomes" id="UP001148838"/>
    </source>
</evidence>
<proteinExistence type="predicted"/>
<dbReference type="EMBL" id="JAJSOF020000025">
    <property type="protein sequence ID" value="KAJ4435105.1"/>
    <property type="molecule type" value="Genomic_DNA"/>
</dbReference>
<evidence type="ECO:0000313" key="1">
    <source>
        <dbReference type="EMBL" id="KAJ4435105.1"/>
    </source>
</evidence>
<sequence length="106" mass="12274">MKQDVCMLNNFITRHLLNKKTFERIHNRLVETGSFKKRISVGGRPRSTRTPNLDERTLNHIEDNRGSSTRDIAALENVNHMAVRRILREPSNSSRSYLLTTKLRSG</sequence>
<protein>
    <submittedName>
        <fullName evidence="1">Uncharacterized protein</fullName>
    </submittedName>
</protein>
<gene>
    <name evidence="1" type="ORF">ANN_23680</name>
</gene>
<dbReference type="Proteomes" id="UP001148838">
    <property type="component" value="Unassembled WGS sequence"/>
</dbReference>